<dbReference type="Proteomes" id="UP001221757">
    <property type="component" value="Unassembled WGS sequence"/>
</dbReference>
<organism evidence="1 2">
    <name type="scientific">Mycena rosella</name>
    <name type="common">Pink bonnet</name>
    <name type="synonym">Agaricus rosellus</name>
    <dbReference type="NCBI Taxonomy" id="1033263"/>
    <lineage>
        <taxon>Eukaryota</taxon>
        <taxon>Fungi</taxon>
        <taxon>Dikarya</taxon>
        <taxon>Basidiomycota</taxon>
        <taxon>Agaricomycotina</taxon>
        <taxon>Agaricomycetes</taxon>
        <taxon>Agaricomycetidae</taxon>
        <taxon>Agaricales</taxon>
        <taxon>Marasmiineae</taxon>
        <taxon>Mycenaceae</taxon>
        <taxon>Mycena</taxon>
    </lineage>
</organism>
<dbReference type="AlphaFoldDB" id="A0AAD7M9G6"/>
<gene>
    <name evidence="1" type="ORF">B0H17DRAFT_1192449</name>
</gene>
<name>A0AAD7M9G6_MYCRO</name>
<evidence type="ECO:0000313" key="2">
    <source>
        <dbReference type="Proteomes" id="UP001221757"/>
    </source>
</evidence>
<evidence type="ECO:0000313" key="1">
    <source>
        <dbReference type="EMBL" id="KAJ7706888.1"/>
    </source>
</evidence>
<dbReference type="EMBL" id="JARKIE010000006">
    <property type="protein sequence ID" value="KAJ7706888.1"/>
    <property type="molecule type" value="Genomic_DNA"/>
</dbReference>
<sequence>MRVIPCSVLDIVQRDVVLTTGLVADARLDPGKIQRSLTALVEHTLCRVHCGGIFEAYLAPGTAHPDILALANRTDSEPVFCQSPGPQLRRYLVSPTCLTSTAGFVGAQTPMVHVRVAVFDDLTLVGVTASRMMFDAPGLGTLLRAC</sequence>
<accession>A0AAD7M9G6</accession>
<reference evidence="1" key="1">
    <citation type="submission" date="2023-03" db="EMBL/GenBank/DDBJ databases">
        <title>Massive genome expansion in bonnet fungi (Mycena s.s.) driven by repeated elements and novel gene families across ecological guilds.</title>
        <authorList>
            <consortium name="Lawrence Berkeley National Laboratory"/>
            <person name="Harder C.B."/>
            <person name="Miyauchi S."/>
            <person name="Viragh M."/>
            <person name="Kuo A."/>
            <person name="Thoen E."/>
            <person name="Andreopoulos B."/>
            <person name="Lu D."/>
            <person name="Skrede I."/>
            <person name="Drula E."/>
            <person name="Henrissat B."/>
            <person name="Morin E."/>
            <person name="Kohler A."/>
            <person name="Barry K."/>
            <person name="LaButti K."/>
            <person name="Morin E."/>
            <person name="Salamov A."/>
            <person name="Lipzen A."/>
            <person name="Mereny Z."/>
            <person name="Hegedus B."/>
            <person name="Baldrian P."/>
            <person name="Stursova M."/>
            <person name="Weitz H."/>
            <person name="Taylor A."/>
            <person name="Grigoriev I.V."/>
            <person name="Nagy L.G."/>
            <person name="Martin F."/>
            <person name="Kauserud H."/>
        </authorList>
    </citation>
    <scope>NUCLEOTIDE SEQUENCE</scope>
    <source>
        <strain evidence="1">CBHHK067</strain>
    </source>
</reference>
<protein>
    <submittedName>
        <fullName evidence="1">Uncharacterized protein</fullName>
    </submittedName>
</protein>
<keyword evidence="2" id="KW-1185">Reference proteome</keyword>
<proteinExistence type="predicted"/>
<comment type="caution">
    <text evidence="1">The sequence shown here is derived from an EMBL/GenBank/DDBJ whole genome shotgun (WGS) entry which is preliminary data.</text>
</comment>